<dbReference type="PANTHER" id="PTHR30386:SF28">
    <property type="entry name" value="EXPORTED PROTEIN"/>
    <property type="match status" value="1"/>
</dbReference>
<keyword evidence="2" id="KW-1133">Transmembrane helix</keyword>
<keyword evidence="5" id="KW-1185">Reference proteome</keyword>
<dbReference type="InterPro" id="IPR050739">
    <property type="entry name" value="MFP"/>
</dbReference>
<evidence type="ECO:0000313" key="4">
    <source>
        <dbReference type="EMBL" id="WMS86049.1"/>
    </source>
</evidence>
<evidence type="ECO:0000313" key="5">
    <source>
        <dbReference type="Proteomes" id="UP001239782"/>
    </source>
</evidence>
<dbReference type="PANTHER" id="PTHR30386">
    <property type="entry name" value="MEMBRANE FUSION SUBUNIT OF EMRAB-TOLC MULTIDRUG EFFLUX PUMP"/>
    <property type="match status" value="1"/>
</dbReference>
<proteinExistence type="predicted"/>
<dbReference type="InterPro" id="IPR058982">
    <property type="entry name" value="Beta-barrel_AprE"/>
</dbReference>
<reference evidence="4 5" key="1">
    <citation type="submission" date="2023-08" db="EMBL/GenBank/DDBJ databases">
        <title>Pleionea litopenaei sp. nov., isolated from stomach of juvenile Litopenaeus vannamei.</title>
        <authorList>
            <person name="Rho A.M."/>
            <person name="Hwang C.Y."/>
        </authorList>
    </citation>
    <scope>NUCLEOTIDE SEQUENCE [LARGE SCALE GENOMIC DNA]</scope>
    <source>
        <strain evidence="4 5">HL-JVS1</strain>
    </source>
</reference>
<dbReference type="EMBL" id="CP133548">
    <property type="protein sequence ID" value="WMS86049.1"/>
    <property type="molecule type" value="Genomic_DNA"/>
</dbReference>
<feature type="coiled-coil region" evidence="1">
    <location>
        <begin position="149"/>
        <end position="176"/>
    </location>
</feature>
<feature type="domain" description="AprE-like beta-barrel" evidence="3">
    <location>
        <begin position="302"/>
        <end position="394"/>
    </location>
</feature>
<evidence type="ECO:0000256" key="2">
    <source>
        <dbReference type="SAM" id="Phobius"/>
    </source>
</evidence>
<accession>A0AA51X5Q0</accession>
<keyword evidence="2" id="KW-0812">Transmembrane</keyword>
<feature type="transmembrane region" description="Helical" evidence="2">
    <location>
        <begin position="21"/>
        <end position="50"/>
    </location>
</feature>
<dbReference type="InterPro" id="IPR011053">
    <property type="entry name" value="Single_hybrid_motif"/>
</dbReference>
<organism evidence="4 5">
    <name type="scientific">Pleionea litopenaei</name>
    <dbReference type="NCBI Taxonomy" id="3070815"/>
    <lineage>
        <taxon>Bacteria</taxon>
        <taxon>Pseudomonadati</taxon>
        <taxon>Pseudomonadota</taxon>
        <taxon>Gammaproteobacteria</taxon>
        <taxon>Oceanospirillales</taxon>
        <taxon>Pleioneaceae</taxon>
        <taxon>Pleionea</taxon>
    </lineage>
</organism>
<dbReference type="RefSeq" id="WP_309201200.1">
    <property type="nucleotide sequence ID" value="NZ_CP133548.1"/>
</dbReference>
<name>A0AA51X5Q0_9GAMM</name>
<dbReference type="SUPFAM" id="SSF51230">
    <property type="entry name" value="Single hybrid motif"/>
    <property type="match status" value="1"/>
</dbReference>
<dbReference type="KEGG" id="plei:Q9312_12555"/>
<dbReference type="AlphaFoldDB" id="A0AA51X5Q0"/>
<dbReference type="Gene3D" id="2.40.50.100">
    <property type="match status" value="1"/>
</dbReference>
<evidence type="ECO:0000259" key="3">
    <source>
        <dbReference type="Pfam" id="PF26002"/>
    </source>
</evidence>
<dbReference type="Proteomes" id="UP001239782">
    <property type="component" value="Chromosome"/>
</dbReference>
<keyword evidence="2" id="KW-0472">Membrane</keyword>
<protein>
    <submittedName>
        <fullName evidence="4">HlyD family efflux transporter periplasmic adaptor subunit</fullName>
    </submittedName>
</protein>
<dbReference type="Pfam" id="PF26002">
    <property type="entry name" value="Beta-barrel_AprE"/>
    <property type="match status" value="1"/>
</dbReference>
<evidence type="ECO:0000256" key="1">
    <source>
        <dbReference type="SAM" id="Coils"/>
    </source>
</evidence>
<gene>
    <name evidence="4" type="ORF">Q9312_12555</name>
</gene>
<keyword evidence="1" id="KW-0175">Coiled coil</keyword>
<dbReference type="PRINTS" id="PR01490">
    <property type="entry name" value="RTXTOXIND"/>
</dbReference>
<sequence length="414" mass="46934">MTRKLFRQEVLDHSRERLWGNVIVLQPLSFTVLSIAITLIAILVIALLLWGNYARKETVTGYLTPDQGLAKVYAKNEGVVTNILVKEGQLVKAGDPLLTVSTGRSTASTSDVDAEIISELKKVAKELGIKKSQQQQLSILEEAKISASLKSIDFEIDQLKQQVSTSEERYLLSEKRLRDYQQLNKKGHISNEKLDQQYELLLDHKFSRDEYNRQLLVKKNKKEDLAFQLQQIPMRLAIAQSELDQQLSSIQQQILNIESQRSFTLHAPSDGRVTALQSYTGQSIKRNMPVLAIMPEGASFEAELFVPTRAIGFVQKDQKVVIRYTAFPYQRYGLYQGNIVRVSEVIMRPDELPVPVTLDEPVYRVTVSLNQQQVTAYGQSFPLQAGMLLEGDIILENLSLLDWLLDPIYSLQGR</sequence>